<dbReference type="InterPro" id="IPR056356">
    <property type="entry name" value="Microp_apicomplexa_17"/>
</dbReference>
<organism evidence="2 3">
    <name type="scientific">Theileria orientalis</name>
    <dbReference type="NCBI Taxonomy" id="68886"/>
    <lineage>
        <taxon>Eukaryota</taxon>
        <taxon>Sar</taxon>
        <taxon>Alveolata</taxon>
        <taxon>Apicomplexa</taxon>
        <taxon>Aconoidasida</taxon>
        <taxon>Piroplasmida</taxon>
        <taxon>Theileriidae</taxon>
        <taxon>Theileria</taxon>
    </lineage>
</organism>
<dbReference type="AlphaFoldDB" id="A0A976QRB5"/>
<proteinExistence type="predicted"/>
<dbReference type="Pfam" id="PF23531">
    <property type="entry name" value="Microp_apicomplexa_17"/>
    <property type="match status" value="1"/>
</dbReference>
<evidence type="ECO:0000256" key="1">
    <source>
        <dbReference type="SAM" id="MobiDB-lite"/>
    </source>
</evidence>
<feature type="region of interest" description="Disordered" evidence="1">
    <location>
        <begin position="1"/>
        <end position="55"/>
    </location>
</feature>
<feature type="compositionally biased region" description="Polar residues" evidence="1">
    <location>
        <begin position="1"/>
        <end position="11"/>
    </location>
</feature>
<sequence length="254" mass="29595">MTLSGSSSNLKPSIDKPGNTNKSERILSEPNLPGILNRPVSPVLHGDRDYEDQNDVQRTVITSGITQEDIEFYDQLEEKQEKNWKRRLKQDEEYKRELLKVQSRVLEDNTEDNIQPPDNKVAKKSRSFFEEDSESNSDNNKGRDIPQMMNKSNLLLFAKKYVPLVPYGIKNSKNYKEAKLQQRLSLENARKQREAKGLILDSRKTLMMSLRDNTGINWGRSKQIMKHLEMHHRHPNVDDKKIREQIANIIKVIK</sequence>
<name>A0A976QRB5_THEOR</name>
<dbReference type="Proteomes" id="UP000244803">
    <property type="component" value="Chromosome 3"/>
</dbReference>
<evidence type="ECO:0000313" key="2">
    <source>
        <dbReference type="EMBL" id="UKJ89136.2"/>
    </source>
</evidence>
<dbReference type="EMBL" id="CP056066">
    <property type="protein sequence ID" value="UKJ89136.2"/>
    <property type="molecule type" value="Genomic_DNA"/>
</dbReference>
<protein>
    <submittedName>
        <fullName evidence="2">Uncharacterized protein</fullName>
    </submittedName>
</protein>
<accession>A0A976QRB5</accession>
<reference evidence="2" key="1">
    <citation type="submission" date="2022-07" db="EMBL/GenBank/DDBJ databases">
        <title>Evaluation of T. orientalis genome assembly methods using nanopore sequencing and analysis of variation between genomes.</title>
        <authorList>
            <person name="Yam J."/>
            <person name="Micallef M.L."/>
            <person name="Liu M."/>
            <person name="Djordjevic S.P."/>
            <person name="Bogema D.R."/>
            <person name="Jenkins C."/>
        </authorList>
    </citation>
    <scope>NUCLEOTIDE SEQUENCE</scope>
    <source>
        <strain evidence="2">Fish Creek</strain>
    </source>
</reference>
<feature type="region of interest" description="Disordered" evidence="1">
    <location>
        <begin position="107"/>
        <end position="146"/>
    </location>
</feature>
<gene>
    <name evidence="2" type="ORF">MACJ_002383</name>
</gene>
<evidence type="ECO:0000313" key="3">
    <source>
        <dbReference type="Proteomes" id="UP000244803"/>
    </source>
</evidence>
<dbReference type="OrthoDB" id="361981at2759"/>